<dbReference type="Proteomes" id="UP001428817">
    <property type="component" value="Unassembled WGS sequence"/>
</dbReference>
<evidence type="ECO:0000313" key="7">
    <source>
        <dbReference type="EMBL" id="GAA5163411.1"/>
    </source>
</evidence>
<dbReference type="InterPro" id="IPR027417">
    <property type="entry name" value="P-loop_NTPase"/>
</dbReference>
<evidence type="ECO:0000256" key="5">
    <source>
        <dbReference type="PROSITE-ProRule" id="PRU01091"/>
    </source>
</evidence>
<dbReference type="PRINTS" id="PR00364">
    <property type="entry name" value="DISEASERSIST"/>
</dbReference>
<name>A0ABP9QKF7_9PSEU</name>
<keyword evidence="3 5" id="KW-0238">DNA-binding</keyword>
<dbReference type="Gene3D" id="3.40.50.300">
    <property type="entry name" value="P-loop containing nucleotide triphosphate hydrolases"/>
    <property type="match status" value="1"/>
</dbReference>
<reference evidence="8" key="1">
    <citation type="journal article" date="2019" name="Int. J. Syst. Evol. Microbiol.">
        <title>The Global Catalogue of Microorganisms (GCM) 10K type strain sequencing project: providing services to taxonomists for standard genome sequencing and annotation.</title>
        <authorList>
            <consortium name="The Broad Institute Genomics Platform"/>
            <consortium name="The Broad Institute Genome Sequencing Center for Infectious Disease"/>
            <person name="Wu L."/>
            <person name="Ma J."/>
        </authorList>
    </citation>
    <scope>NUCLEOTIDE SEQUENCE [LARGE SCALE GENOMIC DNA]</scope>
    <source>
        <strain evidence="8">JCM 18303</strain>
    </source>
</reference>
<dbReference type="SMART" id="SM01043">
    <property type="entry name" value="BTAD"/>
    <property type="match status" value="1"/>
</dbReference>
<dbReference type="SUPFAM" id="SSF52540">
    <property type="entry name" value="P-loop containing nucleoside triphosphate hydrolases"/>
    <property type="match status" value="1"/>
</dbReference>
<comment type="similarity">
    <text evidence="1">Belongs to the AfsR/DnrI/RedD regulatory family.</text>
</comment>
<evidence type="ECO:0000256" key="4">
    <source>
        <dbReference type="ARBA" id="ARBA00023163"/>
    </source>
</evidence>
<dbReference type="SMART" id="SM00028">
    <property type="entry name" value="TPR"/>
    <property type="match status" value="5"/>
</dbReference>
<keyword evidence="4" id="KW-0804">Transcription</keyword>
<dbReference type="InterPro" id="IPR051677">
    <property type="entry name" value="AfsR-DnrI-RedD_regulator"/>
</dbReference>
<gene>
    <name evidence="7" type="ORF">GCM10023321_50260</name>
</gene>
<comment type="caution">
    <text evidence="7">The sequence shown here is derived from an EMBL/GenBank/DDBJ whole genome shotgun (WGS) entry which is preliminary data.</text>
</comment>
<feature type="domain" description="OmpR/PhoB-type" evidence="6">
    <location>
        <begin position="1"/>
        <end position="99"/>
    </location>
</feature>
<dbReference type="PROSITE" id="PS51755">
    <property type="entry name" value="OMPR_PHOB"/>
    <property type="match status" value="1"/>
</dbReference>
<sequence length="1054" mass="115273">MEDKAGGTRRVRYRVLGPVTVQGPGGPYRLGAPKQRAVLAVLLLHANRVVTERRLYALVWGEKLPRSVRGRLQVYISELRALLGDEVIVRVGQGYRIDVAPGELDLDVFAELVAKAQSDQESKTAGTVARQLRSALALWSGPPLVGVSEALIEHERRGLEERRLAALEALFEVELAAGRHGEIIDELRRATAAYPLEERLATQLMLALDQGERREEALRIYSEIRRRLVDELGVEPGQRLRAVQARVLSGGDTVSQVAADAGRGTRRSVSTGFVRPAELPRDMQRFVGRRDALAALDAQLAVSDSAVCVISGSAGVGKTSLAVHWAHSVRDRFPDGQLYLDLRGYELDEQPLASSGALNRLLRSLGVDPRRESAPLAERVELYRSMLAGRRILVILDNAQESSQVMPLLPSSGMTVVTSRNRLSDVMATVGAGAVSLGTLTDREALELMETVIGHSRVGAERASATELTGLCGGLPLALRLVAAQLAAVPQARIAKVAAELAQGDPFAVFAADGSEHSVVRAAFSASYRALDPAGQRLFRLLGLVPGPDFTASTVAALAALSPDDALRGLDALSEAHVIERAVAGRFRFHELLRLYAVEQVRNDPERTAAWNRLVRHYLDITTALTERYREGGLALPRALPREPDQAGQPNSKHSTLTALDVEIPNVAAAVTLAARQGPYPDAWLVADGLRTYFHRNGRRAEWSDIAREILTEADRRDEHDVRAMLHYSIGDCRFMAGQLGEGVYHLTKSVEIAGNCGWHECEASGLAALGVTLAWTGQLREATKYTQKAAALFSEIGSIVGENRTLKSLGIQHYLAGNLRVAEDCHLQALDLSTRHGLRLAQAADLAHLGSVRLLLGRADAAEHDLTRARNMFTERGSTNGLTLTQAWLARLRWELQDYPSADREISRALEVAARNETKPLKAFVLLGLADIEIEMFQHQSAEAHLRLVDEVLGQNSFTYHRSHLSAIAARLDTYFGRYPEAVGHASHAWSLARRCGYRSVEIAALYALTEAYLRWGNSRLSAIHGQEAVELCRESGNVLEERRLLRLIGSSQ</sequence>
<evidence type="ECO:0000259" key="6">
    <source>
        <dbReference type="PROSITE" id="PS51755"/>
    </source>
</evidence>
<keyword evidence="8" id="KW-1185">Reference proteome</keyword>
<dbReference type="InterPro" id="IPR019734">
    <property type="entry name" value="TPR_rpt"/>
</dbReference>
<evidence type="ECO:0000256" key="2">
    <source>
        <dbReference type="ARBA" id="ARBA00023015"/>
    </source>
</evidence>
<proteinExistence type="inferred from homology"/>
<protein>
    <submittedName>
        <fullName evidence="7">BTAD domain-containing putative transcriptional regulator</fullName>
    </submittedName>
</protein>
<dbReference type="InterPro" id="IPR001867">
    <property type="entry name" value="OmpR/PhoB-type_DNA-bd"/>
</dbReference>
<dbReference type="RefSeq" id="WP_185060782.1">
    <property type="nucleotide sequence ID" value="NZ_BAABJP010000029.1"/>
</dbReference>
<dbReference type="PANTHER" id="PTHR35807:SF1">
    <property type="entry name" value="TRANSCRIPTIONAL REGULATOR REDD"/>
    <property type="match status" value="1"/>
</dbReference>
<dbReference type="InterPro" id="IPR016032">
    <property type="entry name" value="Sig_transdc_resp-reg_C-effctor"/>
</dbReference>
<evidence type="ECO:0000256" key="1">
    <source>
        <dbReference type="ARBA" id="ARBA00005820"/>
    </source>
</evidence>
<feature type="DNA-binding region" description="OmpR/PhoB-type" evidence="5">
    <location>
        <begin position="1"/>
        <end position="99"/>
    </location>
</feature>
<dbReference type="Pfam" id="PF00486">
    <property type="entry name" value="Trans_reg_C"/>
    <property type="match status" value="1"/>
</dbReference>
<dbReference type="Pfam" id="PF03704">
    <property type="entry name" value="BTAD"/>
    <property type="match status" value="1"/>
</dbReference>
<dbReference type="Gene3D" id="1.25.40.10">
    <property type="entry name" value="Tetratricopeptide repeat domain"/>
    <property type="match status" value="3"/>
</dbReference>
<dbReference type="SMART" id="SM00862">
    <property type="entry name" value="Trans_reg_C"/>
    <property type="match status" value="1"/>
</dbReference>
<dbReference type="SUPFAM" id="SSF48452">
    <property type="entry name" value="TPR-like"/>
    <property type="match status" value="4"/>
</dbReference>
<dbReference type="Gene3D" id="1.10.10.10">
    <property type="entry name" value="Winged helix-like DNA-binding domain superfamily/Winged helix DNA-binding domain"/>
    <property type="match status" value="1"/>
</dbReference>
<dbReference type="EMBL" id="BAABJP010000029">
    <property type="protein sequence ID" value="GAA5163411.1"/>
    <property type="molecule type" value="Genomic_DNA"/>
</dbReference>
<evidence type="ECO:0000313" key="8">
    <source>
        <dbReference type="Proteomes" id="UP001428817"/>
    </source>
</evidence>
<accession>A0ABP9QKF7</accession>
<evidence type="ECO:0000256" key="3">
    <source>
        <dbReference type="ARBA" id="ARBA00023125"/>
    </source>
</evidence>
<dbReference type="InterPro" id="IPR005158">
    <property type="entry name" value="BTAD"/>
</dbReference>
<dbReference type="CDD" id="cd15831">
    <property type="entry name" value="BTAD"/>
    <property type="match status" value="1"/>
</dbReference>
<dbReference type="SUPFAM" id="SSF46894">
    <property type="entry name" value="C-terminal effector domain of the bipartite response regulators"/>
    <property type="match status" value="1"/>
</dbReference>
<organism evidence="7 8">
    <name type="scientific">Pseudonocardia eucalypti</name>
    <dbReference type="NCBI Taxonomy" id="648755"/>
    <lineage>
        <taxon>Bacteria</taxon>
        <taxon>Bacillati</taxon>
        <taxon>Actinomycetota</taxon>
        <taxon>Actinomycetes</taxon>
        <taxon>Pseudonocardiales</taxon>
        <taxon>Pseudonocardiaceae</taxon>
        <taxon>Pseudonocardia</taxon>
    </lineage>
</organism>
<keyword evidence="2" id="KW-0805">Transcription regulation</keyword>
<dbReference type="InterPro" id="IPR011990">
    <property type="entry name" value="TPR-like_helical_dom_sf"/>
</dbReference>
<dbReference type="PANTHER" id="PTHR35807">
    <property type="entry name" value="TRANSCRIPTIONAL REGULATOR REDD-RELATED"/>
    <property type="match status" value="1"/>
</dbReference>
<dbReference type="InterPro" id="IPR036388">
    <property type="entry name" value="WH-like_DNA-bd_sf"/>
</dbReference>